<sequence>MTGPSLPAVKGDAVLNNAAFRKGVQEILSDLRAIQELSKKVGTLKITADLSAGKDVQKAVRAIRDAVEEAVPSSMQRRISDMFGGFQLGANAAQQSASAFEAQGAALRARLNEVGNAIRLTRAEFQAGIGEATPEEVSQLTTNMRRLKGEMEALGAEAKQTFGEWSNEALKAAMATRTAEQTAAAANGQFSRLGLASQVKLGAGEALRQFGPQAGATANSFIGLARGFDQARVSSKLFETQLKNNNVALDAGQKAAHEVADTLKLTSAESEGFVGRLARQGMTADQAAASLVRAGASAKLAGRSTAEGAENFVSAVEAGDSAMLASIGISENLSTYYDKLAKSLGKKSDDLTKAEKAQAAYNLVLAAASDELDLYKQGQDGLTGSSADMELSIKQAQLALGEAFLPAVNLGTRLLVGFADAFNALPDPIQGVTGLLLASGVAVGILYAPVSALIGGVKTLTTARAAATVAETAGVAVEGAMTASTIRLNVVTALKRVLLMDVGALYAKANTQAMLYQGSLASGAVVTNVFAGATMRAGTALKTFVGAISIYTVAATAALALGLYWADSVKKTTAIYEEADEASQKSFEKTMQRVQALVKEGSELSRAKAKVLLLQQQLSDAQQGELKGVNIFGERIYGKPDEARIKKLQADLVAARQNMTVLYTEAEKRGRTNVILTEDQTKAVKALREELEGRSFDLKLSGMTDLQADLARLGKDFDKLRQEFKKPFVVNGKLMDPAQTPALREGLAGLDAQRLAEEASLRKKYADEAVKTTRDAALAAQRAELEAMQEGAAKRRAQRQAEIDDINRETAEKVEALADFPARQKEVEAAARREIAAKRKGWVREDQQLARESARRVAEAEKSARDAVIGAMRGGYAKEEAVRHAALEDLKTDIAERVRALEGDPTAQAGVRDAGARQLAALQQQQDREREKSAEDAAKRILDAERSTRDARIAAMEDGYAKEEATRRAALDDLRQSLRDQVKELEGYPDQQARIIQEGNRQILALEQQQARERRKAREDVLKSVLDAEKAARDATIAAIKDEEARKRAERNAELVDLQQQTRERLKTLKDFPAEQARVQQAAREQQRAKQQQWANEDEQDAKERAQRIAKAWQDAQSAQFAAQQAARDQQAAQYELSVSRQLAQAQDRVRAGVAGATVEAARIEAEAAQHRYQLAKVAADKQYTEDRKRLADARDLALDNDKLSATERQAIWTQFYADLSGLDSKHQADATQRLQQREEQERAAAEAIRQARIQEANRPVEQSQNRQQQLEWSRDLSRSDVEILGINQQISAERAGQIAALQGQLDGLNGVRLTAEERLRVEQQLAGLQHDQAAALREQVDLAREVRQSALDRLDAEAQLAERLARTEADRVRAQRQQLATAQLRVRDLDDQIAGEGREKERNALISQRYGLLGQIADLQDKINSAPLDAEQRRLDLYRAQAQAELALRGLGENRVATANLTAEIAARELLLANQRVAAARTELELQAALVGQAQARGTFAQALTAQMQAGRERARQAEDLDTARSGSAREAARAAEDFVLAQRQAAREATKRQLELENGLLDAAEARAKALLQIRGLAEDAVLSAQQELQTAREKLALSEQQLVFVEGPEERAGILRERIQLLAQVAEQERKVAEVRAAEEEVTRQLGSAEARLMAEVQGGVPGLEQLEEVTRRVGAARARLAQAEGAYAAAREMWAKAPTTQNSEALDAAANRLTAAIREQRKELRALAGEYRTTISQMDGVREANERLQQVVYSEGGRTFDSRRERERLEAIAARRDAAIRRLQATIDSGDRAAIQQATQDLAAQEERYRKQADLLEKNGVKFSRTGQQEVKALTDKLDDLGVGYDREAALLEGRAQAVDKEAQAAITFSDGVDRFAENTAQLVGALERAYGDLQTALRGVKAERDTEAARQDRRRAEDYATSAQDRARQNLRREEDASDTARGTGSVAGNMQDLDRIAGKLVQGTQPLPQALSAFADAQVASRAIVAGTERLERLLQGAKIPTATATPIATTQPAPQSVTYNFEATINAPSDKAPDMERAARRVFGELIHDAKLHKTWGVKKC</sequence>
<reference evidence="4 5" key="1">
    <citation type="submission" date="2014-03" db="EMBL/GenBank/DDBJ databases">
        <title>Draft genome sequence of Deinococcus phoenicis 1P10ME.</title>
        <authorList>
            <person name="Stepanov V.G."/>
            <person name="Vaishampayan P."/>
            <person name="Venkateswaran K."/>
            <person name="Fox G.E."/>
        </authorList>
    </citation>
    <scope>NUCLEOTIDE SEQUENCE [LARGE SCALE GENOMIC DNA]</scope>
    <source>
        <strain evidence="4 5">1P10ME</strain>
    </source>
</reference>
<evidence type="ECO:0000313" key="5">
    <source>
        <dbReference type="Proteomes" id="UP000020492"/>
    </source>
</evidence>
<name>A0A016QMC0_9DEIO</name>
<evidence type="ECO:0000313" key="4">
    <source>
        <dbReference type="EMBL" id="EYB67017.1"/>
    </source>
</evidence>
<dbReference type="PATRIC" id="fig|1476583.3.peg.2876"/>
<gene>
    <name evidence="4" type="ORF">DEIPH_ctg052orf0011</name>
</gene>
<dbReference type="Proteomes" id="UP000020492">
    <property type="component" value="Unassembled WGS sequence"/>
</dbReference>
<feature type="compositionally biased region" description="Basic and acidic residues" evidence="2">
    <location>
        <begin position="926"/>
        <end position="943"/>
    </location>
</feature>
<organism evidence="4 5">
    <name type="scientific">Deinococcus phoenicis</name>
    <dbReference type="NCBI Taxonomy" id="1476583"/>
    <lineage>
        <taxon>Bacteria</taxon>
        <taxon>Thermotogati</taxon>
        <taxon>Deinococcota</taxon>
        <taxon>Deinococci</taxon>
        <taxon>Deinococcales</taxon>
        <taxon>Deinococcaceae</taxon>
        <taxon>Deinococcus</taxon>
    </lineage>
</organism>
<evidence type="ECO:0000256" key="3">
    <source>
        <dbReference type="SAM" id="Phobius"/>
    </source>
</evidence>
<feature type="compositionally biased region" description="Basic and acidic residues" evidence="2">
    <location>
        <begin position="1906"/>
        <end position="1923"/>
    </location>
</feature>
<dbReference type="STRING" id="1476583.DEIPH_ctg052orf0011"/>
<feature type="coiled-coil region" evidence="1">
    <location>
        <begin position="1358"/>
        <end position="1393"/>
    </location>
</feature>
<feature type="compositionally biased region" description="Polar residues" evidence="2">
    <location>
        <begin position="1261"/>
        <end position="1272"/>
    </location>
</feature>
<evidence type="ECO:0000256" key="2">
    <source>
        <dbReference type="SAM" id="MobiDB-lite"/>
    </source>
</evidence>
<protein>
    <submittedName>
        <fullName evidence="4">Uncharacterized protein</fullName>
    </submittedName>
</protein>
<proteinExistence type="predicted"/>
<keyword evidence="1" id="KW-0175">Coiled coil</keyword>
<dbReference type="EMBL" id="JHAC01000050">
    <property type="protein sequence ID" value="EYB67017.1"/>
    <property type="molecule type" value="Genomic_DNA"/>
</dbReference>
<feature type="compositionally biased region" description="Low complexity" evidence="2">
    <location>
        <begin position="1076"/>
        <end position="1095"/>
    </location>
</feature>
<dbReference type="RefSeq" id="WP_034359315.1">
    <property type="nucleotide sequence ID" value="NZ_JHAC01000050.1"/>
</dbReference>
<feature type="region of interest" description="Disordered" evidence="2">
    <location>
        <begin position="923"/>
        <end position="943"/>
    </location>
</feature>
<feature type="coiled-coil region" evidence="1">
    <location>
        <begin position="1549"/>
        <end position="1734"/>
    </location>
</feature>
<feature type="compositionally biased region" description="Basic and acidic residues" evidence="2">
    <location>
        <begin position="1930"/>
        <end position="1940"/>
    </location>
</feature>
<feature type="region of interest" description="Disordered" evidence="2">
    <location>
        <begin position="1254"/>
        <end position="1273"/>
    </location>
</feature>
<keyword evidence="3" id="KW-0812">Transmembrane</keyword>
<dbReference type="OrthoDB" id="52369at2"/>
<accession>A0A016QMC0</accession>
<feature type="transmembrane region" description="Helical" evidence="3">
    <location>
        <begin position="432"/>
        <end position="454"/>
    </location>
</feature>
<feature type="region of interest" description="Disordered" evidence="2">
    <location>
        <begin position="1076"/>
        <end position="1106"/>
    </location>
</feature>
<comment type="caution">
    <text evidence="4">The sequence shown here is derived from an EMBL/GenBank/DDBJ whole genome shotgun (WGS) entry which is preliminary data.</text>
</comment>
<keyword evidence="3" id="KW-1133">Transmembrane helix</keyword>
<keyword evidence="3" id="KW-0472">Membrane</keyword>
<feature type="transmembrane region" description="Helical" evidence="3">
    <location>
        <begin position="544"/>
        <end position="566"/>
    </location>
</feature>
<evidence type="ECO:0000256" key="1">
    <source>
        <dbReference type="SAM" id="Coils"/>
    </source>
</evidence>
<keyword evidence="5" id="KW-1185">Reference proteome</keyword>
<feature type="region of interest" description="Disordered" evidence="2">
    <location>
        <begin position="1906"/>
        <end position="1953"/>
    </location>
</feature>